<dbReference type="SMART" id="SM00346">
    <property type="entry name" value="HTH_ICLR"/>
    <property type="match status" value="1"/>
</dbReference>
<dbReference type="PROSITE" id="PS51078">
    <property type="entry name" value="ICLR_ED"/>
    <property type="match status" value="1"/>
</dbReference>
<dbReference type="SUPFAM" id="SSF46785">
    <property type="entry name" value="Winged helix' DNA-binding domain"/>
    <property type="match status" value="1"/>
</dbReference>
<evidence type="ECO:0000259" key="5">
    <source>
        <dbReference type="PROSITE" id="PS51078"/>
    </source>
</evidence>
<dbReference type="EMBL" id="CABWIL020000004">
    <property type="protein sequence ID" value="CAB3961895.1"/>
    <property type="molecule type" value="Genomic_DNA"/>
</dbReference>
<keyword evidence="2" id="KW-0238">DNA-binding</keyword>
<accession>A0A6J5IQ83</accession>
<dbReference type="GO" id="GO:0003700">
    <property type="term" value="F:DNA-binding transcription factor activity"/>
    <property type="evidence" value="ECO:0007669"/>
    <property type="project" value="TreeGrafter"/>
</dbReference>
<feature type="domain" description="HTH iclR-type" evidence="4">
    <location>
        <begin position="24"/>
        <end position="86"/>
    </location>
</feature>
<dbReference type="InterPro" id="IPR050707">
    <property type="entry name" value="HTH_MetabolicPath_Reg"/>
</dbReference>
<dbReference type="Proteomes" id="UP000494120">
    <property type="component" value="Unassembled WGS sequence"/>
</dbReference>
<dbReference type="Pfam" id="PF01614">
    <property type="entry name" value="IclR_C"/>
    <property type="match status" value="1"/>
</dbReference>
<keyword evidence="3" id="KW-0804">Transcription</keyword>
<dbReference type="Proteomes" id="UP000494301">
    <property type="component" value="Unassembled WGS sequence"/>
</dbReference>
<gene>
    <name evidence="7" type="ORF">BLA17378_02934</name>
    <name evidence="6" type="ORF">BLA3211_01447</name>
</gene>
<dbReference type="Pfam" id="PF09339">
    <property type="entry name" value="HTH_IclR"/>
    <property type="match status" value="1"/>
</dbReference>
<dbReference type="InterPro" id="IPR005471">
    <property type="entry name" value="Tscrpt_reg_IclR_N"/>
</dbReference>
<dbReference type="Gene3D" id="3.30.450.40">
    <property type="match status" value="1"/>
</dbReference>
<evidence type="ECO:0000313" key="8">
    <source>
        <dbReference type="Proteomes" id="UP000494120"/>
    </source>
</evidence>
<keyword evidence="1" id="KW-0805">Transcription regulation</keyword>
<name>A0A6J5IQ83_9BURK</name>
<evidence type="ECO:0000256" key="1">
    <source>
        <dbReference type="ARBA" id="ARBA00023015"/>
    </source>
</evidence>
<dbReference type="GO" id="GO:0003677">
    <property type="term" value="F:DNA binding"/>
    <property type="evidence" value="ECO:0007669"/>
    <property type="project" value="UniProtKB-KW"/>
</dbReference>
<evidence type="ECO:0000256" key="3">
    <source>
        <dbReference type="ARBA" id="ARBA00023163"/>
    </source>
</evidence>
<proteinExistence type="predicted"/>
<evidence type="ECO:0000256" key="2">
    <source>
        <dbReference type="ARBA" id="ARBA00023125"/>
    </source>
</evidence>
<sequence>MSRARQKEIEYQEAAKSPEERPAVQVIARAAAVLRALKAHPDGLSLGELAKLLALPRSTVQRIVDALHAENLVIAASLARGVRLGPALLPLAAAAKFGFVDIARPTLQHISRECGETVDLSLLDADKVVFVDQVRGTHRLRAESDVGISFPLHSSAPGKAMLAAVPKDELEHFREVLRLGKLTPRTIDSWTELDAALAEIRRSGISSDLEENAEGICAIAASLRLPTGEFAAISIPVPTQRFMDIRGQLEALLLEQCDKLQQRL</sequence>
<dbReference type="InterPro" id="IPR029016">
    <property type="entry name" value="GAF-like_dom_sf"/>
</dbReference>
<protein>
    <submittedName>
        <fullName evidence="6">IclR family transcriptional regulator</fullName>
    </submittedName>
</protein>
<dbReference type="InterPro" id="IPR036388">
    <property type="entry name" value="WH-like_DNA-bd_sf"/>
</dbReference>
<dbReference type="InterPro" id="IPR014757">
    <property type="entry name" value="Tscrpt_reg_IclR_C"/>
</dbReference>
<reference evidence="6 9" key="1">
    <citation type="submission" date="2020-04" db="EMBL/GenBank/DDBJ databases">
        <authorList>
            <person name="Depoorter E."/>
        </authorList>
    </citation>
    <scope>NUCLEOTIDE SEQUENCE [LARGE SCALE GENOMIC DNA]</scope>
    <source>
        <strain evidence="6 9">BCC0217</strain>
        <strain evidence="7 8">R-17378</strain>
    </source>
</reference>
<dbReference type="AlphaFoldDB" id="A0A6J5IQ83"/>
<evidence type="ECO:0000313" key="9">
    <source>
        <dbReference type="Proteomes" id="UP000494301"/>
    </source>
</evidence>
<evidence type="ECO:0000313" key="7">
    <source>
        <dbReference type="EMBL" id="VWC66947.1"/>
    </source>
</evidence>
<dbReference type="RefSeq" id="WP_174957359.1">
    <property type="nucleotide sequence ID" value="NZ_CABVQG010000009.1"/>
</dbReference>
<organism evidence="6 9">
    <name type="scientific">Burkholderia aenigmatica</name>
    <dbReference type="NCBI Taxonomy" id="2015348"/>
    <lineage>
        <taxon>Bacteria</taxon>
        <taxon>Pseudomonadati</taxon>
        <taxon>Pseudomonadota</taxon>
        <taxon>Betaproteobacteria</taxon>
        <taxon>Burkholderiales</taxon>
        <taxon>Burkholderiaceae</taxon>
        <taxon>Burkholderia</taxon>
        <taxon>Burkholderia cepacia complex</taxon>
    </lineage>
</organism>
<dbReference type="SUPFAM" id="SSF55781">
    <property type="entry name" value="GAF domain-like"/>
    <property type="match status" value="1"/>
</dbReference>
<evidence type="ECO:0000259" key="4">
    <source>
        <dbReference type="PROSITE" id="PS51077"/>
    </source>
</evidence>
<dbReference type="InterPro" id="IPR036390">
    <property type="entry name" value="WH_DNA-bd_sf"/>
</dbReference>
<evidence type="ECO:0000313" key="6">
    <source>
        <dbReference type="EMBL" id="CAB3961895.1"/>
    </source>
</evidence>
<dbReference type="EMBL" id="CABVQG010000009">
    <property type="protein sequence ID" value="VWC66947.1"/>
    <property type="molecule type" value="Genomic_DNA"/>
</dbReference>
<keyword evidence="8" id="KW-1185">Reference proteome</keyword>
<dbReference type="Gene3D" id="1.10.10.10">
    <property type="entry name" value="Winged helix-like DNA-binding domain superfamily/Winged helix DNA-binding domain"/>
    <property type="match status" value="1"/>
</dbReference>
<dbReference type="GO" id="GO:0045892">
    <property type="term" value="P:negative regulation of DNA-templated transcription"/>
    <property type="evidence" value="ECO:0007669"/>
    <property type="project" value="TreeGrafter"/>
</dbReference>
<dbReference type="PROSITE" id="PS51077">
    <property type="entry name" value="HTH_ICLR"/>
    <property type="match status" value="1"/>
</dbReference>
<feature type="domain" description="IclR-ED" evidence="5">
    <location>
        <begin position="80"/>
        <end position="264"/>
    </location>
</feature>
<dbReference type="PANTHER" id="PTHR30136:SF35">
    <property type="entry name" value="HTH-TYPE TRANSCRIPTIONAL REGULATOR RV1719"/>
    <property type="match status" value="1"/>
</dbReference>
<dbReference type="PANTHER" id="PTHR30136">
    <property type="entry name" value="HELIX-TURN-HELIX TRANSCRIPTIONAL REGULATOR, ICLR FAMILY"/>
    <property type="match status" value="1"/>
</dbReference>